<gene>
    <name evidence="1" type="ORF">EVAR_9996_1</name>
</gene>
<dbReference type="Proteomes" id="UP000299102">
    <property type="component" value="Unassembled WGS sequence"/>
</dbReference>
<comment type="caution">
    <text evidence="1">The sequence shown here is derived from an EMBL/GenBank/DDBJ whole genome shotgun (WGS) entry which is preliminary data.</text>
</comment>
<evidence type="ECO:0000313" key="1">
    <source>
        <dbReference type="EMBL" id="GBP16415.1"/>
    </source>
</evidence>
<keyword evidence="2" id="KW-1185">Reference proteome</keyword>
<evidence type="ECO:0000313" key="2">
    <source>
        <dbReference type="Proteomes" id="UP000299102"/>
    </source>
</evidence>
<organism evidence="1 2">
    <name type="scientific">Eumeta variegata</name>
    <name type="common">Bagworm moth</name>
    <name type="synonym">Eumeta japonica</name>
    <dbReference type="NCBI Taxonomy" id="151549"/>
    <lineage>
        <taxon>Eukaryota</taxon>
        <taxon>Metazoa</taxon>
        <taxon>Ecdysozoa</taxon>
        <taxon>Arthropoda</taxon>
        <taxon>Hexapoda</taxon>
        <taxon>Insecta</taxon>
        <taxon>Pterygota</taxon>
        <taxon>Neoptera</taxon>
        <taxon>Endopterygota</taxon>
        <taxon>Lepidoptera</taxon>
        <taxon>Glossata</taxon>
        <taxon>Ditrysia</taxon>
        <taxon>Tineoidea</taxon>
        <taxon>Psychidae</taxon>
        <taxon>Oiketicinae</taxon>
        <taxon>Eumeta</taxon>
    </lineage>
</organism>
<proteinExistence type="predicted"/>
<name>A0A4C1TR02_EUMVA</name>
<protein>
    <submittedName>
        <fullName evidence="1">Uncharacterized protein</fullName>
    </submittedName>
</protein>
<accession>A0A4C1TR02</accession>
<sequence>MPRCRCPPRAAAAQGAAGEAYLNFVPPATPLMSIKFVRAVVKNKLSPLERFTAGGNVETNPREVEVRQHDIGKIVHKFEEIQLKMEIVEIESENGSHNESDPDERSAHVEQCAQIGNRTNTFEARIKEILNKLMLYPIFI</sequence>
<reference evidence="1 2" key="1">
    <citation type="journal article" date="2019" name="Commun. Biol.">
        <title>The bagworm genome reveals a unique fibroin gene that provides high tensile strength.</title>
        <authorList>
            <person name="Kono N."/>
            <person name="Nakamura H."/>
            <person name="Ohtoshi R."/>
            <person name="Tomita M."/>
            <person name="Numata K."/>
            <person name="Arakawa K."/>
        </authorList>
    </citation>
    <scope>NUCLEOTIDE SEQUENCE [LARGE SCALE GENOMIC DNA]</scope>
</reference>
<dbReference type="EMBL" id="BGZK01000079">
    <property type="protein sequence ID" value="GBP16415.1"/>
    <property type="molecule type" value="Genomic_DNA"/>
</dbReference>
<dbReference type="AlphaFoldDB" id="A0A4C1TR02"/>